<dbReference type="GO" id="GO:0046872">
    <property type="term" value="F:metal ion binding"/>
    <property type="evidence" value="ECO:0007669"/>
    <property type="project" value="UniProtKB-KW"/>
</dbReference>
<dbReference type="GO" id="GO:0005737">
    <property type="term" value="C:cytoplasm"/>
    <property type="evidence" value="ECO:0007669"/>
    <property type="project" value="UniProtKB-SubCell"/>
</dbReference>
<dbReference type="AlphaFoldDB" id="A0A8J6U3B1"/>
<keyword evidence="4 7" id="KW-0456">Lyase</keyword>
<comment type="pathway">
    <text evidence="7">Porphyrin-containing compound metabolism; protoheme biosynthesis; protoheme from protoporphyrin-IX: step 1/1.</text>
</comment>
<dbReference type="Gene3D" id="3.40.50.1400">
    <property type="match status" value="2"/>
</dbReference>
<comment type="function">
    <text evidence="7">Catalyzes the ferrous insertion into protoporphyrin IX.</text>
</comment>
<dbReference type="GO" id="GO:0004325">
    <property type="term" value="F:ferrochelatase activity"/>
    <property type="evidence" value="ECO:0007669"/>
    <property type="project" value="UniProtKB-UniRule"/>
</dbReference>
<dbReference type="Pfam" id="PF00762">
    <property type="entry name" value="Ferrochelatase"/>
    <property type="match status" value="1"/>
</dbReference>
<feature type="binding site" evidence="7">
    <location>
        <position position="189"/>
    </location>
    <ligand>
        <name>Fe(2+)</name>
        <dbReference type="ChEBI" id="CHEBI:29033"/>
    </ligand>
</feature>
<comment type="subcellular location">
    <subcellularLocation>
        <location evidence="7">Cytoplasm</location>
    </subcellularLocation>
</comment>
<dbReference type="GO" id="GO:0006783">
    <property type="term" value="P:heme biosynthetic process"/>
    <property type="evidence" value="ECO:0007669"/>
    <property type="project" value="UniProtKB-UniRule"/>
</dbReference>
<dbReference type="InterPro" id="IPR033644">
    <property type="entry name" value="Ferrochelatase_C"/>
</dbReference>
<evidence type="ECO:0000313" key="10">
    <source>
        <dbReference type="Proteomes" id="UP000621516"/>
    </source>
</evidence>
<dbReference type="CDD" id="cd00419">
    <property type="entry name" value="Ferrochelatase_C"/>
    <property type="match status" value="1"/>
</dbReference>
<comment type="catalytic activity">
    <reaction evidence="6">
        <text>Fe-coproporphyrin III + 2 H(+) = coproporphyrin III + Fe(2+)</text>
        <dbReference type="Rhea" id="RHEA:49572"/>
        <dbReference type="ChEBI" id="CHEBI:15378"/>
        <dbReference type="ChEBI" id="CHEBI:29033"/>
        <dbReference type="ChEBI" id="CHEBI:68438"/>
        <dbReference type="ChEBI" id="CHEBI:131725"/>
        <dbReference type="EC" id="4.99.1.9"/>
    </reaction>
    <physiologicalReaction direction="right-to-left" evidence="6">
        <dbReference type="Rhea" id="RHEA:49574"/>
    </physiologicalReaction>
</comment>
<accession>A0A8J6U3B1</accession>
<evidence type="ECO:0000256" key="4">
    <source>
        <dbReference type="ARBA" id="ARBA00023239"/>
    </source>
</evidence>
<dbReference type="SUPFAM" id="SSF53800">
    <property type="entry name" value="Chelatase"/>
    <property type="match status" value="1"/>
</dbReference>
<dbReference type="UniPathway" id="UPA00252">
    <property type="reaction ID" value="UER00325"/>
</dbReference>
<feature type="binding site" evidence="7">
    <location>
        <position position="292"/>
    </location>
    <ligand>
        <name>Fe(2+)</name>
        <dbReference type="ChEBI" id="CHEBI:29033"/>
    </ligand>
</feature>
<evidence type="ECO:0000256" key="5">
    <source>
        <dbReference type="ARBA" id="ARBA00023244"/>
    </source>
</evidence>
<dbReference type="HAMAP" id="MF_00323">
    <property type="entry name" value="Ferrochelatase"/>
    <property type="match status" value="1"/>
</dbReference>
<evidence type="ECO:0000313" key="9">
    <source>
        <dbReference type="EMBL" id="MBD0823435.1"/>
    </source>
</evidence>
<dbReference type="PANTHER" id="PTHR11108:SF1">
    <property type="entry name" value="FERROCHELATASE, MITOCHONDRIAL"/>
    <property type="match status" value="1"/>
</dbReference>
<keyword evidence="7" id="KW-0963">Cytoplasm</keyword>
<evidence type="ECO:0000256" key="7">
    <source>
        <dbReference type="HAMAP-Rule" id="MF_00323"/>
    </source>
</evidence>
<reference evidence="9 10" key="1">
    <citation type="journal article" date="2018" name="J. Microbiol.">
        <title>Aestuariibaculum marinum sp. nov., a marine bacterium isolated from seawater in South Korea.</title>
        <authorList>
            <person name="Choi J."/>
            <person name="Lee D."/>
            <person name="Jang J.H."/>
            <person name="Cha S."/>
            <person name="Seo T."/>
        </authorList>
    </citation>
    <scope>NUCLEOTIDE SEQUENCE [LARGE SCALE GENOMIC DNA]</scope>
    <source>
        <strain evidence="9 10">IP7</strain>
    </source>
</reference>
<organism evidence="9 10">
    <name type="scientific">Aestuariibaculum marinum</name>
    <dbReference type="NCBI Taxonomy" id="2683592"/>
    <lineage>
        <taxon>Bacteria</taxon>
        <taxon>Pseudomonadati</taxon>
        <taxon>Bacteroidota</taxon>
        <taxon>Flavobacteriia</taxon>
        <taxon>Flavobacteriales</taxon>
        <taxon>Flavobacteriaceae</taxon>
    </lineage>
</organism>
<dbReference type="CDD" id="cd03411">
    <property type="entry name" value="Ferrochelatase_N"/>
    <property type="match status" value="1"/>
</dbReference>
<evidence type="ECO:0000256" key="6">
    <source>
        <dbReference type="ARBA" id="ARBA00024536"/>
    </source>
</evidence>
<evidence type="ECO:0000256" key="1">
    <source>
        <dbReference type="ARBA" id="ARBA00007718"/>
    </source>
</evidence>
<protein>
    <recommendedName>
        <fullName evidence="7">Ferrochelatase</fullName>
        <ecNumber evidence="7">4.98.1.1</ecNumber>
    </recommendedName>
    <alternativeName>
        <fullName evidence="7">Heme synthase</fullName>
    </alternativeName>
    <alternativeName>
        <fullName evidence="7">Protoheme ferro-lyase</fullName>
    </alternativeName>
</protein>
<dbReference type="EC" id="4.98.1.1" evidence="7"/>
<keyword evidence="10" id="KW-1185">Reference proteome</keyword>
<name>A0A8J6U3B1_9FLAO</name>
<gene>
    <name evidence="7 9" type="primary">hemH</name>
    <name evidence="9" type="ORF">ICJ85_05320</name>
</gene>
<keyword evidence="3 7" id="KW-0350">Heme biosynthesis</keyword>
<dbReference type="RefSeq" id="WP_188222740.1">
    <property type="nucleotide sequence ID" value="NZ_JACVXD010000002.1"/>
</dbReference>
<keyword evidence="2 7" id="KW-0408">Iron</keyword>
<comment type="similarity">
    <text evidence="1 7 8">Belongs to the ferrochelatase family.</text>
</comment>
<comment type="catalytic activity">
    <reaction evidence="7">
        <text>heme b + 2 H(+) = protoporphyrin IX + Fe(2+)</text>
        <dbReference type="Rhea" id="RHEA:22584"/>
        <dbReference type="ChEBI" id="CHEBI:15378"/>
        <dbReference type="ChEBI" id="CHEBI:29033"/>
        <dbReference type="ChEBI" id="CHEBI:57306"/>
        <dbReference type="ChEBI" id="CHEBI:60344"/>
        <dbReference type="EC" id="4.98.1.1"/>
    </reaction>
</comment>
<evidence type="ECO:0000256" key="3">
    <source>
        <dbReference type="ARBA" id="ARBA00023133"/>
    </source>
</evidence>
<evidence type="ECO:0000256" key="2">
    <source>
        <dbReference type="ARBA" id="ARBA00023004"/>
    </source>
</evidence>
<dbReference type="InterPro" id="IPR033659">
    <property type="entry name" value="Ferrochelatase_N"/>
</dbReference>
<keyword evidence="5 7" id="KW-0627">Porphyrin biosynthesis</keyword>
<dbReference type="PANTHER" id="PTHR11108">
    <property type="entry name" value="FERROCHELATASE"/>
    <property type="match status" value="1"/>
</dbReference>
<proteinExistence type="inferred from homology"/>
<keyword evidence="7" id="KW-0479">Metal-binding</keyword>
<comment type="caution">
    <text evidence="9">The sequence shown here is derived from an EMBL/GenBank/DDBJ whole genome shotgun (WGS) entry which is preliminary data.</text>
</comment>
<dbReference type="EMBL" id="JACVXD010000002">
    <property type="protein sequence ID" value="MBD0823435.1"/>
    <property type="molecule type" value="Genomic_DNA"/>
</dbReference>
<evidence type="ECO:0000256" key="8">
    <source>
        <dbReference type="RuleBase" id="RU004185"/>
    </source>
</evidence>
<sequence>MKKGILLVNLGSPDSPSPKDVKKYLGEFLMDERVIDIPLVARTALVKGIILKTRPKASAAAYQKIWWEEGSPLIVISERVKKKVQDLVDVPVALAMRYGSMTIKKGLQELVDQGVEEVLLFPLYPQFAMATTETITVLAEELRQKDFPNLKIESVPAFYNKPDYIEVLSESIKKHLEGKNYEHLLFSYHGVPERHIRKSDVTKSHCKIDGSCCKTPSKAHEFCYRHQCLEVTRLVAEKLQLKEDSYSTSFQSRLGFDPWLLPYTDRTIERLGKSGVKNMAIVTPAFVSDCLETLEEIAMEGQEIFHEMGGKNYTTVPCLNDDKEWVELLAKWINNWAIPNVKA</sequence>
<dbReference type="NCBIfam" id="TIGR00109">
    <property type="entry name" value="hemH"/>
    <property type="match status" value="1"/>
</dbReference>
<dbReference type="InterPro" id="IPR001015">
    <property type="entry name" value="Ferrochelatase"/>
</dbReference>
<dbReference type="Proteomes" id="UP000621516">
    <property type="component" value="Unassembled WGS sequence"/>
</dbReference>